<reference evidence="3" key="1">
    <citation type="submission" date="2023-08" db="EMBL/GenBank/DDBJ databases">
        <authorList>
            <person name="Audoor S."/>
            <person name="Bilcke G."/>
        </authorList>
    </citation>
    <scope>NUCLEOTIDE SEQUENCE</scope>
</reference>
<protein>
    <recommendedName>
        <fullName evidence="5">Phytanoyl-CoA dioxygenase</fullName>
    </recommendedName>
</protein>
<evidence type="ECO:0000256" key="1">
    <source>
        <dbReference type="SAM" id="MobiDB-lite"/>
    </source>
</evidence>
<dbReference type="InterPro" id="IPR051961">
    <property type="entry name" value="Fungal_Metabolite_Diox"/>
</dbReference>
<feature type="chain" id="PRO_5041912524" description="Phytanoyl-CoA dioxygenase" evidence="2">
    <location>
        <begin position="22"/>
        <end position="406"/>
    </location>
</feature>
<dbReference type="EMBL" id="CAKOGP040001725">
    <property type="protein sequence ID" value="CAJ1947109.1"/>
    <property type="molecule type" value="Genomic_DNA"/>
</dbReference>
<feature type="region of interest" description="Disordered" evidence="1">
    <location>
        <begin position="92"/>
        <end position="112"/>
    </location>
</feature>
<dbReference type="InterPro" id="IPR008775">
    <property type="entry name" value="Phytyl_CoA_dOase-like"/>
</dbReference>
<dbReference type="AlphaFoldDB" id="A0AAD2FNA4"/>
<evidence type="ECO:0000313" key="4">
    <source>
        <dbReference type="Proteomes" id="UP001295423"/>
    </source>
</evidence>
<evidence type="ECO:0000256" key="2">
    <source>
        <dbReference type="SAM" id="SignalP"/>
    </source>
</evidence>
<dbReference type="Gene3D" id="2.60.120.620">
    <property type="entry name" value="q2cbj1_9rhob like domain"/>
    <property type="match status" value="1"/>
</dbReference>
<name>A0AAD2FNA4_9STRA</name>
<evidence type="ECO:0008006" key="5">
    <source>
        <dbReference type="Google" id="ProtNLM"/>
    </source>
</evidence>
<keyword evidence="4" id="KW-1185">Reference proteome</keyword>
<evidence type="ECO:0000313" key="3">
    <source>
        <dbReference type="EMBL" id="CAJ1947109.1"/>
    </source>
</evidence>
<accession>A0AAD2FNA4</accession>
<dbReference type="Proteomes" id="UP001295423">
    <property type="component" value="Unassembled WGS sequence"/>
</dbReference>
<dbReference type="PANTHER" id="PTHR37563">
    <property type="entry name" value="PHYTANOYL-COA DIOXYGENASE FAMILY PROTEIN (AFU_ORTHOLOGUE AFUA_2G03330)"/>
    <property type="match status" value="1"/>
</dbReference>
<dbReference type="Pfam" id="PF05721">
    <property type="entry name" value="PhyH"/>
    <property type="match status" value="1"/>
</dbReference>
<keyword evidence="2" id="KW-0732">Signal</keyword>
<gene>
    <name evidence="3" type="ORF">CYCCA115_LOCUS10982</name>
</gene>
<comment type="caution">
    <text evidence="3">The sequence shown here is derived from an EMBL/GenBank/DDBJ whole genome shotgun (WGS) entry which is preliminary data.</text>
</comment>
<organism evidence="3 4">
    <name type="scientific">Cylindrotheca closterium</name>
    <dbReference type="NCBI Taxonomy" id="2856"/>
    <lineage>
        <taxon>Eukaryota</taxon>
        <taxon>Sar</taxon>
        <taxon>Stramenopiles</taxon>
        <taxon>Ochrophyta</taxon>
        <taxon>Bacillariophyta</taxon>
        <taxon>Bacillariophyceae</taxon>
        <taxon>Bacillariophycidae</taxon>
        <taxon>Bacillariales</taxon>
        <taxon>Bacillariaceae</taxon>
        <taxon>Cylindrotheca</taxon>
    </lineage>
</organism>
<proteinExistence type="predicted"/>
<dbReference type="SUPFAM" id="SSF51197">
    <property type="entry name" value="Clavaminate synthase-like"/>
    <property type="match status" value="1"/>
</dbReference>
<sequence length="406" mass="44473">MSHALQAFYFVFALGSTAIDAFTPSPCVSATTTRRTSTKRHIQNEFASSTSLLSSASELLYQDQQEAMLRRALHEEELLSQKSMPKELQAATIKAKPPKSGTGFADKGAMDPSTRQAAEQAKIMKRDGVLRINNVLSPDVCDKLRQYMLDQQTLVESETASNPQASKIYYGVEQTRKNRADMHLTLTKGGVKLTDGNSDDESTADDENVLAEALQELLSSDGTLRPIYEALVSKEGEFYELAGIITKPGSYRQMVHPDLPFQDNAPLYVIFLALQDVTEEMGPTSFLLKSHVKKAIEIFDGGDMDAKDDQLRKADCRFATLSKGAAVLFDARVLHCGGANDIDKGATRVMLNFSFRNPKVQGDIGYKGSMMPGYVGAMTLGNVSDALDRYNEGEIDPFASYGDGTI</sequence>
<feature type="signal peptide" evidence="2">
    <location>
        <begin position="1"/>
        <end position="21"/>
    </location>
</feature>
<dbReference type="PANTHER" id="PTHR37563:SF2">
    <property type="entry name" value="PHYTANOYL-COA DIOXYGENASE FAMILY PROTEIN (AFU_ORTHOLOGUE AFUA_2G03330)"/>
    <property type="match status" value="1"/>
</dbReference>